<protein>
    <recommendedName>
        <fullName evidence="8">Tryptophan--tRNA ligase</fullName>
        <ecNumber evidence="8">6.1.1.2</ecNumber>
    </recommendedName>
    <alternativeName>
        <fullName evidence="8">Tryptophanyl-tRNA synthetase</fullName>
        <shortName evidence="8">TrpRS</shortName>
    </alternativeName>
</protein>
<comment type="caution">
    <text evidence="8">Lacks conserved residue(s) required for the propagation of feature annotation.</text>
</comment>
<dbReference type="InterPro" id="IPR024109">
    <property type="entry name" value="Trp-tRNA-ligase_bac-type"/>
</dbReference>
<proteinExistence type="inferred from homology"/>
<feature type="binding site" evidence="8">
    <location>
        <begin position="19"/>
        <end position="20"/>
    </location>
    <ligand>
        <name>ATP</name>
        <dbReference type="ChEBI" id="CHEBI:30616"/>
    </ligand>
</feature>
<dbReference type="KEGG" id="scj:SCANT_v1c02200"/>
<keyword evidence="11" id="KW-1185">Reference proteome</keyword>
<dbReference type="InterPro" id="IPR002305">
    <property type="entry name" value="aa-tRNA-synth_Ic"/>
</dbReference>
<evidence type="ECO:0000256" key="2">
    <source>
        <dbReference type="ARBA" id="ARBA00022598"/>
    </source>
</evidence>
<keyword evidence="5 8" id="KW-0648">Protein biosynthesis</keyword>
<evidence type="ECO:0000256" key="5">
    <source>
        <dbReference type="ARBA" id="ARBA00022917"/>
    </source>
</evidence>
<comment type="catalytic activity">
    <reaction evidence="7 8">
        <text>tRNA(Trp) + L-tryptophan + ATP = L-tryptophyl-tRNA(Trp) + AMP + diphosphate + H(+)</text>
        <dbReference type="Rhea" id="RHEA:24080"/>
        <dbReference type="Rhea" id="RHEA-COMP:9671"/>
        <dbReference type="Rhea" id="RHEA-COMP:9705"/>
        <dbReference type="ChEBI" id="CHEBI:15378"/>
        <dbReference type="ChEBI" id="CHEBI:30616"/>
        <dbReference type="ChEBI" id="CHEBI:33019"/>
        <dbReference type="ChEBI" id="CHEBI:57912"/>
        <dbReference type="ChEBI" id="CHEBI:78442"/>
        <dbReference type="ChEBI" id="CHEBI:78535"/>
        <dbReference type="ChEBI" id="CHEBI:456215"/>
        <dbReference type="EC" id="6.1.1.2"/>
    </reaction>
</comment>
<evidence type="ECO:0000256" key="6">
    <source>
        <dbReference type="ARBA" id="ARBA00023146"/>
    </source>
</evidence>
<evidence type="ECO:0000256" key="7">
    <source>
        <dbReference type="ARBA" id="ARBA00049929"/>
    </source>
</evidence>
<feature type="binding site" evidence="8">
    <location>
        <position position="191"/>
    </location>
    <ligand>
        <name>ATP</name>
        <dbReference type="ChEBI" id="CHEBI:30616"/>
    </ligand>
</feature>
<evidence type="ECO:0000313" key="11">
    <source>
        <dbReference type="Proteomes" id="UP000063919"/>
    </source>
</evidence>
<keyword evidence="8" id="KW-0963">Cytoplasm</keyword>
<dbReference type="STRING" id="362837.SCANT_v1c02200"/>
<organism evidence="10 11">
    <name type="scientific">Spiroplasma cantharicola</name>
    <dbReference type="NCBI Taxonomy" id="362837"/>
    <lineage>
        <taxon>Bacteria</taxon>
        <taxon>Bacillati</taxon>
        <taxon>Mycoplasmatota</taxon>
        <taxon>Mollicutes</taxon>
        <taxon>Entomoplasmatales</taxon>
        <taxon>Spiroplasmataceae</taxon>
        <taxon>Spiroplasma</taxon>
    </lineage>
</organism>
<dbReference type="Gene3D" id="3.40.50.620">
    <property type="entry name" value="HUPs"/>
    <property type="match status" value="1"/>
</dbReference>
<dbReference type="GO" id="GO:0004830">
    <property type="term" value="F:tryptophan-tRNA ligase activity"/>
    <property type="evidence" value="ECO:0007669"/>
    <property type="project" value="UniProtKB-UniRule"/>
</dbReference>
<evidence type="ECO:0000256" key="9">
    <source>
        <dbReference type="RuleBase" id="RU363036"/>
    </source>
</evidence>
<dbReference type="Gene3D" id="1.10.240.10">
    <property type="entry name" value="Tyrosyl-Transfer RNA Synthetase"/>
    <property type="match status" value="1"/>
</dbReference>
<dbReference type="RefSeq" id="WP_053945903.1">
    <property type="nucleotide sequence ID" value="NZ_CP012622.1"/>
</dbReference>
<feature type="binding site" evidence="8">
    <location>
        <position position="140"/>
    </location>
    <ligand>
        <name>L-tryptophan</name>
        <dbReference type="ChEBI" id="CHEBI:57912"/>
    </ligand>
</feature>
<feature type="short sequence motif" description="'KMSKS' region" evidence="8">
    <location>
        <begin position="200"/>
        <end position="204"/>
    </location>
</feature>
<keyword evidence="3 8" id="KW-0547">Nucleotide-binding</keyword>
<evidence type="ECO:0000256" key="4">
    <source>
        <dbReference type="ARBA" id="ARBA00022840"/>
    </source>
</evidence>
<dbReference type="AlphaFoldDB" id="A0A0M4JW60"/>
<dbReference type="Proteomes" id="UP000063919">
    <property type="component" value="Chromosome"/>
</dbReference>
<dbReference type="Pfam" id="PF00579">
    <property type="entry name" value="tRNA-synt_1b"/>
    <property type="match status" value="1"/>
</dbReference>
<accession>A0A0M4JW60</accession>
<dbReference type="PATRIC" id="fig|362837.3.peg.221"/>
<feature type="binding site" evidence="8">
    <location>
        <begin position="200"/>
        <end position="204"/>
    </location>
    <ligand>
        <name>ATP</name>
        <dbReference type="ChEBI" id="CHEBI:30616"/>
    </ligand>
</feature>
<dbReference type="PRINTS" id="PR01039">
    <property type="entry name" value="TRNASYNTHTRP"/>
</dbReference>
<dbReference type="GO" id="GO:0005829">
    <property type="term" value="C:cytosol"/>
    <property type="evidence" value="ECO:0007669"/>
    <property type="project" value="TreeGrafter"/>
</dbReference>
<dbReference type="GO" id="GO:0005524">
    <property type="term" value="F:ATP binding"/>
    <property type="evidence" value="ECO:0007669"/>
    <property type="project" value="UniProtKB-UniRule"/>
</dbReference>
<dbReference type="CDD" id="cd00806">
    <property type="entry name" value="TrpRS_core"/>
    <property type="match status" value="1"/>
</dbReference>
<evidence type="ECO:0000256" key="3">
    <source>
        <dbReference type="ARBA" id="ARBA00022741"/>
    </source>
</evidence>
<comment type="similarity">
    <text evidence="1 8 9">Belongs to the class-I aminoacyl-tRNA synthetase family.</text>
</comment>
<keyword evidence="6 8" id="KW-0030">Aminoacyl-tRNA synthetase</keyword>
<dbReference type="EMBL" id="CP012622">
    <property type="protein sequence ID" value="ALD66130.1"/>
    <property type="molecule type" value="Genomic_DNA"/>
</dbReference>
<dbReference type="PANTHER" id="PTHR43766">
    <property type="entry name" value="TRYPTOPHAN--TRNA LIGASE, MITOCHONDRIAL"/>
    <property type="match status" value="1"/>
</dbReference>
<dbReference type="PANTHER" id="PTHR43766:SF1">
    <property type="entry name" value="TRYPTOPHAN--TRNA LIGASE, MITOCHONDRIAL"/>
    <property type="match status" value="1"/>
</dbReference>
<comment type="subcellular location">
    <subcellularLocation>
        <location evidence="8">Cytoplasm</location>
    </subcellularLocation>
</comment>
<keyword evidence="4 8" id="KW-0067">ATP-binding</keyword>
<sequence>MNKKRMLSGITTTGKMTLGNYIGAMKNFVALQDEFEMYVFVANLHGITTPIDKDILRKNIKEMVTLYFACGMDPKKSTIFLQSDVLEHTQLGWILTCNTTIGELQRMTQFKDKSTKVKSENGTEFIPTGLLTYPALMAADILLYDAEFVPVGKDQKQHIELTRNIAERMNNKFGEMFTIPGDYTPKVGSKIMDLQDPTKKMSKSGANPKGFIALLDDINEVKKKIKSAVTDSENIIKYDVENKPGVSNLLTIYSALKNISIEEAEKFFKNKDYGILKDEVSNVVVNLLEKIQLKFKELFNSDLVDSWLEQGAEKARKLASKKLTKVKNLTGLNYKRK</sequence>
<gene>
    <name evidence="8 10" type="primary">trpS</name>
    <name evidence="10" type="ORF">SCANT_v1c02200</name>
</gene>
<evidence type="ECO:0000256" key="1">
    <source>
        <dbReference type="ARBA" id="ARBA00005594"/>
    </source>
</evidence>
<dbReference type="EC" id="6.1.1.2" evidence="8"/>
<evidence type="ECO:0000313" key="10">
    <source>
        <dbReference type="EMBL" id="ALD66130.1"/>
    </source>
</evidence>
<dbReference type="InterPro" id="IPR014729">
    <property type="entry name" value="Rossmann-like_a/b/a_fold"/>
</dbReference>
<dbReference type="GO" id="GO:0006436">
    <property type="term" value="P:tryptophanyl-tRNA aminoacylation"/>
    <property type="evidence" value="ECO:0007669"/>
    <property type="project" value="UniProtKB-UniRule"/>
</dbReference>
<comment type="function">
    <text evidence="8">Catalyzes the attachment of tryptophan to tRNA(Trp).</text>
</comment>
<feature type="binding site" evidence="8">
    <location>
        <begin position="11"/>
        <end position="13"/>
    </location>
    <ligand>
        <name>ATP</name>
        <dbReference type="ChEBI" id="CHEBI:30616"/>
    </ligand>
</feature>
<name>A0A0M4JW60_9MOLU</name>
<dbReference type="InterPro" id="IPR050203">
    <property type="entry name" value="Trp-tRNA_synthetase"/>
</dbReference>
<keyword evidence="2 8" id="KW-0436">Ligase</keyword>
<dbReference type="HAMAP" id="MF_00140_B">
    <property type="entry name" value="Trp_tRNA_synth_B"/>
    <property type="match status" value="1"/>
</dbReference>
<comment type="subunit">
    <text evidence="8">Homodimer.</text>
</comment>
<dbReference type="OrthoDB" id="9801042at2"/>
<dbReference type="InterPro" id="IPR002306">
    <property type="entry name" value="Trp-tRNA-ligase"/>
</dbReference>
<dbReference type="NCBIfam" id="TIGR00233">
    <property type="entry name" value="trpS"/>
    <property type="match status" value="1"/>
</dbReference>
<feature type="binding site" evidence="8">
    <location>
        <begin position="152"/>
        <end position="154"/>
    </location>
    <ligand>
        <name>ATP</name>
        <dbReference type="ChEBI" id="CHEBI:30616"/>
    </ligand>
</feature>
<evidence type="ECO:0000256" key="8">
    <source>
        <dbReference type="HAMAP-Rule" id="MF_00140"/>
    </source>
</evidence>
<reference evidence="10 11" key="1">
    <citation type="journal article" date="2015" name="Genome Announc.">
        <title>Complete Genome Sequence of Spiroplasma cantharicola CC-1T (DSM 21588), a Bacterium Isolated from Soldier Beetle (Cantharis carolinus).</title>
        <authorList>
            <person name="Lo W.S."/>
            <person name="Liu P.Y."/>
            <person name="Kuo C.H."/>
        </authorList>
    </citation>
    <scope>NUCLEOTIDE SEQUENCE [LARGE SCALE GENOMIC DNA]</scope>
    <source>
        <strain evidence="10 11">CC-1</strain>
    </source>
</reference>
<dbReference type="FunFam" id="1.10.240.10:FF:000002">
    <property type="entry name" value="Tryptophan--tRNA ligase"/>
    <property type="match status" value="1"/>
</dbReference>
<dbReference type="SUPFAM" id="SSF52374">
    <property type="entry name" value="Nucleotidylyl transferase"/>
    <property type="match status" value="1"/>
</dbReference>